<sequence>MIYSTELANQIQESKNKYLEAGIHDNVKFVSARVDKSINGNIFIEFKFEKDEQTMTHTEWESTKKPMESEEDFQNRANRQVKRILQILSCFYPKEALVFAGSSFNEFANWVVNLLNAANKDILLRVKIVYNNKGYTTLPNYCKFTFIEPMNLPEGQVSKITELNIDVFVRPITADKETTDVNPLDKVDKGVADTQNDDLPF</sequence>
<dbReference type="EMBL" id="MT774400">
    <property type="protein sequence ID" value="QOR57112.1"/>
    <property type="molecule type" value="Genomic_DNA"/>
</dbReference>
<keyword evidence="2" id="KW-1185">Reference proteome</keyword>
<protein>
    <submittedName>
        <fullName evidence="1">Uncharacterized protein</fullName>
    </submittedName>
</protein>
<reference evidence="1 2" key="1">
    <citation type="submission" date="2020-07" db="EMBL/GenBank/DDBJ databases">
        <title>Taxonomic proposal: Crassvirales, a new order of highly abundant and diverse bacterial viruses.</title>
        <authorList>
            <person name="Shkoporov A.N."/>
            <person name="Stockdale S.R."/>
            <person name="Guerin E."/>
            <person name="Ross R.P."/>
            <person name="Hill C."/>
        </authorList>
    </citation>
    <scope>NUCLEOTIDE SEQUENCE [LARGE SCALE GENOMIC DNA]</scope>
</reference>
<name>A0A7M1RTH9_9CAUD</name>
<dbReference type="KEGG" id="vg:65131042"/>
<dbReference type="Proteomes" id="UP000593850">
    <property type="component" value="Segment"/>
</dbReference>
<evidence type="ECO:0000313" key="1">
    <source>
        <dbReference type="EMBL" id="QOR57112.1"/>
    </source>
</evidence>
<dbReference type="RefSeq" id="YP_010112564.1">
    <property type="nucleotide sequence ID" value="NC_055893.1"/>
</dbReference>
<organism evidence="1 2">
    <name type="scientific">uncultured phage cr4_1</name>
    <dbReference type="NCBI Taxonomy" id="2772084"/>
    <lineage>
        <taxon>Viruses</taxon>
        <taxon>Duplodnaviria</taxon>
        <taxon>Heunggongvirae</taxon>
        <taxon>Uroviricota</taxon>
        <taxon>Caudoviricetes</taxon>
        <taxon>Crassvirales</taxon>
        <taxon>Suoliviridae</taxon>
        <taxon>Loutivirinae</taxon>
        <taxon>Buorbuivirus</taxon>
        <taxon>Buorbuivirus hominis</taxon>
    </lineage>
</organism>
<dbReference type="GeneID" id="65131042"/>
<accession>A0A7M1RTH9</accession>
<evidence type="ECO:0000313" key="2">
    <source>
        <dbReference type="Proteomes" id="UP000593850"/>
    </source>
</evidence>
<proteinExistence type="predicted"/>